<dbReference type="AlphaFoldDB" id="A0A930UGR7"/>
<dbReference type="SUPFAM" id="SSF54373">
    <property type="entry name" value="FAD-linked reductases, C-terminal domain"/>
    <property type="match status" value="1"/>
</dbReference>
<name>A0A930UGR7_9GAMM</name>
<evidence type="ECO:0000313" key="7">
    <source>
        <dbReference type="EMBL" id="MBF2734841.1"/>
    </source>
</evidence>
<evidence type="ECO:0000256" key="2">
    <source>
        <dbReference type="ARBA" id="ARBA00010790"/>
    </source>
</evidence>
<evidence type="ECO:0000256" key="5">
    <source>
        <dbReference type="PIRSR" id="PIRSR000137-2"/>
    </source>
</evidence>
<dbReference type="PIRSF" id="PIRSF000137">
    <property type="entry name" value="Alcohol_oxidase"/>
    <property type="match status" value="1"/>
</dbReference>
<dbReference type="PANTHER" id="PTHR11552">
    <property type="entry name" value="GLUCOSE-METHANOL-CHOLINE GMC OXIDOREDUCTASE"/>
    <property type="match status" value="1"/>
</dbReference>
<comment type="caution">
    <text evidence="7">The sequence shown here is derived from an EMBL/GenBank/DDBJ whole genome shotgun (WGS) entry which is preliminary data.</text>
</comment>
<reference evidence="7" key="1">
    <citation type="submission" date="2020-10" db="EMBL/GenBank/DDBJ databases">
        <title>An improved Amphimedon queenslandica hologenome assembly reveals how three proteobacterial symbionts can extend the metabolic phenotypic of their marine sponge host.</title>
        <authorList>
            <person name="Degnan B."/>
            <person name="Degnan S."/>
            <person name="Xiang X."/>
        </authorList>
    </citation>
    <scope>NUCLEOTIDE SEQUENCE</scope>
    <source>
        <strain evidence="7">AqS2</strain>
    </source>
</reference>
<feature type="domain" description="Glucose-methanol-choline oxidoreductase N-terminal" evidence="6">
    <location>
        <begin position="249"/>
        <end position="263"/>
    </location>
</feature>
<proteinExistence type="inferred from homology"/>
<comment type="cofactor">
    <cofactor evidence="1 5">
        <name>FAD</name>
        <dbReference type="ChEBI" id="CHEBI:57692"/>
    </cofactor>
</comment>
<keyword evidence="3" id="KW-0285">Flavoprotein</keyword>
<dbReference type="InterPro" id="IPR012132">
    <property type="entry name" value="GMC_OxRdtase"/>
</dbReference>
<accession>A0A930UGR7</accession>
<dbReference type="GO" id="GO:0050660">
    <property type="term" value="F:flavin adenine dinucleotide binding"/>
    <property type="evidence" value="ECO:0007669"/>
    <property type="project" value="InterPro"/>
</dbReference>
<evidence type="ECO:0000256" key="1">
    <source>
        <dbReference type="ARBA" id="ARBA00001974"/>
    </source>
</evidence>
<evidence type="ECO:0000313" key="8">
    <source>
        <dbReference type="Proteomes" id="UP000604381"/>
    </source>
</evidence>
<evidence type="ECO:0000256" key="3">
    <source>
        <dbReference type="ARBA" id="ARBA00022630"/>
    </source>
</evidence>
<dbReference type="Gene3D" id="3.50.50.60">
    <property type="entry name" value="FAD/NAD(P)-binding domain"/>
    <property type="match status" value="1"/>
</dbReference>
<dbReference type="GO" id="GO:0016614">
    <property type="term" value="F:oxidoreductase activity, acting on CH-OH group of donors"/>
    <property type="evidence" value="ECO:0007669"/>
    <property type="project" value="InterPro"/>
</dbReference>
<dbReference type="Pfam" id="PF05199">
    <property type="entry name" value="GMC_oxred_C"/>
    <property type="match status" value="1"/>
</dbReference>
<dbReference type="EMBL" id="JADHEI010000028">
    <property type="protein sequence ID" value="MBF2734841.1"/>
    <property type="molecule type" value="Genomic_DNA"/>
</dbReference>
<dbReference type="SUPFAM" id="SSF51905">
    <property type="entry name" value="FAD/NAD(P)-binding domain"/>
    <property type="match status" value="1"/>
</dbReference>
<dbReference type="PANTHER" id="PTHR11552:SF147">
    <property type="entry name" value="CHOLINE DEHYDROGENASE, MITOCHONDRIAL"/>
    <property type="match status" value="1"/>
</dbReference>
<dbReference type="InterPro" id="IPR007867">
    <property type="entry name" value="GMC_OxRtase_C"/>
</dbReference>
<dbReference type="InterPro" id="IPR000172">
    <property type="entry name" value="GMC_OxRdtase_N"/>
</dbReference>
<dbReference type="PROSITE" id="PS00624">
    <property type="entry name" value="GMC_OXRED_2"/>
    <property type="match status" value="1"/>
</dbReference>
<comment type="similarity">
    <text evidence="2">Belongs to the GMC oxidoreductase family.</text>
</comment>
<dbReference type="Gene3D" id="3.30.560.10">
    <property type="entry name" value="Glucose Oxidase, domain 3"/>
    <property type="match status" value="1"/>
</dbReference>
<dbReference type="Pfam" id="PF00732">
    <property type="entry name" value="GMC_oxred_N"/>
    <property type="match status" value="1"/>
</dbReference>
<feature type="binding site" evidence="5">
    <location>
        <position position="82"/>
    </location>
    <ligand>
        <name>FAD</name>
        <dbReference type="ChEBI" id="CHEBI:57692"/>
    </ligand>
</feature>
<gene>
    <name evidence="7" type="ORF">ISN26_01935</name>
</gene>
<dbReference type="InterPro" id="IPR036188">
    <property type="entry name" value="FAD/NAD-bd_sf"/>
</dbReference>
<dbReference type="PROSITE" id="PS51257">
    <property type="entry name" value="PROKAR_LIPOPROTEIN"/>
    <property type="match status" value="1"/>
</dbReference>
<evidence type="ECO:0000256" key="4">
    <source>
        <dbReference type="ARBA" id="ARBA00022827"/>
    </source>
</evidence>
<organism evidence="7 8">
    <name type="scientific">Candidatus Amphirhobacter heronislandensis</name>
    <dbReference type="NCBI Taxonomy" id="1732024"/>
    <lineage>
        <taxon>Bacteria</taxon>
        <taxon>Pseudomonadati</taxon>
        <taxon>Pseudomonadota</taxon>
        <taxon>Gammaproteobacteria</taxon>
        <taxon>Candidatus Tethybacterales</taxon>
        <taxon>Candidatus Tethybacteraceae</taxon>
        <taxon>Candidatus Amphirhobacter</taxon>
    </lineage>
</organism>
<sequence length="533" mass="57358">MGAKEHDYVIVGAGAAGCVLAARLSEDASVLLLEAGGAGAGYLFRWPAGFARMTKGVASWGWSTVPQRHMGGRRLWYTQAKVRGGGSAINAQIYTRGHPLDYDGWRDDAGCEGWGWRDVLPYFKRSEGNERWADEHHGAEGPLGISTPRSALPIADAFIRAAQQYGLPYNPDFNGARQEGVGQYQLSIRDGRRSAVSFCYLDPLKERKSLEVELEAEVGRVVLEQGRAVGVEAGGRLRRARREVIVAAGAIGSPRLLQLSGIGSAAHLEKAGVKVACDLPAVGENLQDHVNLCALCECSGDHSYDSVLRPHRLLAAGIQYLLFGTGPVMSPLFETGGFWYSDRQARSPEIQFHFGQGSGIEKGIAKLDNPGVTLNSAYLRPRSRGTVRLASANPAEPPLIDPNYWAEPADLEDSLRGLAMAREIMAQPALQPFIKREVLPGPEVGGKDRDKLFDYACRMGKTDHHPVGTCRMGGGEDSAVDPQLRLRGVEALRVCDSSVMPAVVSSNTNAATIMVAERGADLIAGRTPLPPAA</sequence>
<keyword evidence="8" id="KW-1185">Reference proteome</keyword>
<feature type="binding site" evidence="5">
    <location>
        <position position="218"/>
    </location>
    <ligand>
        <name>FAD</name>
        <dbReference type="ChEBI" id="CHEBI:57692"/>
    </ligand>
</feature>
<protein>
    <submittedName>
        <fullName evidence="7">GMC family oxidoreductase N-terminal domain-containing protein</fullName>
    </submittedName>
</protein>
<keyword evidence="4 5" id="KW-0274">FAD</keyword>
<dbReference type="Proteomes" id="UP000604381">
    <property type="component" value="Unassembled WGS sequence"/>
</dbReference>
<evidence type="ECO:0000259" key="6">
    <source>
        <dbReference type="PROSITE" id="PS00624"/>
    </source>
</evidence>